<accession>A0A1V6LU19</accession>
<sequence>MVTEQPSTTYIDDVAGSDADFRASFINIVKMEFPEEYQYYLKMYEEGNLTETASIVHKLKHKLNIVGLQEGYKLAVTYEEELKAGSAALHTTFLPVLDKAKEFITTLE</sequence>
<dbReference type="SUPFAM" id="SSF47226">
    <property type="entry name" value="Histidine-containing phosphotransfer domain, HPT domain"/>
    <property type="match status" value="1"/>
</dbReference>
<name>A0A1V6LU19_9FLAO</name>
<evidence type="ECO:0000313" key="2">
    <source>
        <dbReference type="Proteomes" id="UP000191680"/>
    </source>
</evidence>
<keyword evidence="2" id="KW-1185">Reference proteome</keyword>
<dbReference type="GO" id="GO:0000160">
    <property type="term" value="P:phosphorelay signal transduction system"/>
    <property type="evidence" value="ECO:0007669"/>
    <property type="project" value="InterPro"/>
</dbReference>
<reference evidence="1 2" key="1">
    <citation type="submission" date="2016-12" db="EMBL/GenBank/DDBJ databases">
        <authorList>
            <person name="Song W.-J."/>
            <person name="Kurnit D.M."/>
        </authorList>
    </citation>
    <scope>NUCLEOTIDE SEQUENCE [LARGE SCALE GENOMIC DNA]</scope>
    <source>
        <strain evidence="1 2">HSG9</strain>
    </source>
</reference>
<proteinExistence type="predicted"/>
<evidence type="ECO:0000313" key="1">
    <source>
        <dbReference type="EMBL" id="OQD43675.1"/>
    </source>
</evidence>
<comment type="caution">
    <text evidence="1">The sequence shown here is derived from an EMBL/GenBank/DDBJ whole genome shotgun (WGS) entry which is preliminary data.</text>
</comment>
<protein>
    <recommendedName>
        <fullName evidence="3">Histidine kinase</fullName>
    </recommendedName>
</protein>
<evidence type="ECO:0008006" key="3">
    <source>
        <dbReference type="Google" id="ProtNLM"/>
    </source>
</evidence>
<gene>
    <name evidence="1" type="ORF">BUL40_03425</name>
</gene>
<dbReference type="AlphaFoldDB" id="A0A1V6LU19"/>
<dbReference type="RefSeq" id="WP_010518630.1">
    <property type="nucleotide sequence ID" value="NZ_AFOE01000028.1"/>
</dbReference>
<organism evidence="1 2">
    <name type="scientific">Croceivirga radicis</name>
    <dbReference type="NCBI Taxonomy" id="1929488"/>
    <lineage>
        <taxon>Bacteria</taxon>
        <taxon>Pseudomonadati</taxon>
        <taxon>Bacteroidota</taxon>
        <taxon>Flavobacteriia</taxon>
        <taxon>Flavobacteriales</taxon>
        <taxon>Flavobacteriaceae</taxon>
        <taxon>Croceivirga</taxon>
    </lineage>
</organism>
<dbReference type="EMBL" id="MTBC01000002">
    <property type="protein sequence ID" value="OQD43675.1"/>
    <property type="molecule type" value="Genomic_DNA"/>
</dbReference>
<dbReference type="Proteomes" id="UP000191680">
    <property type="component" value="Unassembled WGS sequence"/>
</dbReference>
<dbReference type="OrthoDB" id="1441381at2"/>
<dbReference type="InterPro" id="IPR036641">
    <property type="entry name" value="HPT_dom_sf"/>
</dbReference>
<dbReference type="Gene3D" id="1.20.120.160">
    <property type="entry name" value="HPT domain"/>
    <property type="match status" value="1"/>
</dbReference>